<gene>
    <name evidence="1" type="ORF">LSINAPIS_LOCUS15501</name>
</gene>
<reference evidence="1 2" key="1">
    <citation type="submission" date="2017-07" db="EMBL/GenBank/DDBJ databases">
        <authorList>
            <person name="Talla V."/>
            <person name="Backstrom N."/>
        </authorList>
    </citation>
    <scope>NUCLEOTIDE SEQUENCE [LARGE SCALE GENOMIC DNA]</scope>
</reference>
<proteinExistence type="predicted"/>
<evidence type="ECO:0000313" key="1">
    <source>
        <dbReference type="EMBL" id="VVD06076.1"/>
    </source>
</evidence>
<dbReference type="AlphaFoldDB" id="A0A5E4R7X7"/>
<name>A0A5E4R7X7_9NEOP</name>
<dbReference type="Proteomes" id="UP000324832">
    <property type="component" value="Unassembled WGS sequence"/>
</dbReference>
<organism evidence="1 2">
    <name type="scientific">Leptidea sinapis</name>
    <dbReference type="NCBI Taxonomy" id="189913"/>
    <lineage>
        <taxon>Eukaryota</taxon>
        <taxon>Metazoa</taxon>
        <taxon>Ecdysozoa</taxon>
        <taxon>Arthropoda</taxon>
        <taxon>Hexapoda</taxon>
        <taxon>Insecta</taxon>
        <taxon>Pterygota</taxon>
        <taxon>Neoptera</taxon>
        <taxon>Endopterygota</taxon>
        <taxon>Lepidoptera</taxon>
        <taxon>Glossata</taxon>
        <taxon>Ditrysia</taxon>
        <taxon>Papilionoidea</taxon>
        <taxon>Pieridae</taxon>
        <taxon>Dismorphiinae</taxon>
        <taxon>Leptidea</taxon>
    </lineage>
</organism>
<keyword evidence="2" id="KW-1185">Reference proteome</keyword>
<dbReference type="EMBL" id="FZQP02007069">
    <property type="protein sequence ID" value="VVD06076.1"/>
    <property type="molecule type" value="Genomic_DNA"/>
</dbReference>
<protein>
    <submittedName>
        <fullName evidence="1">Uncharacterized protein</fullName>
    </submittedName>
</protein>
<evidence type="ECO:0000313" key="2">
    <source>
        <dbReference type="Proteomes" id="UP000324832"/>
    </source>
</evidence>
<sequence>MDTLSCDKCRLVVNECLSFCVNTLDSIDNVSLALLCRQSFDEEEIFKAKRLLFETIPQRLVKRKGEDRKQKNIEDIISVLRSTEPDDIPTFVAKDLHKLPPVTFDHIDILYPKKNSESNIKFLEPNESNIPEHLRTYYRYFYLPQTS</sequence>
<accession>A0A5E4R7X7</accession>